<organism evidence="2 3">
    <name type="scientific">Sporomusa termitida</name>
    <dbReference type="NCBI Taxonomy" id="2377"/>
    <lineage>
        <taxon>Bacteria</taxon>
        <taxon>Bacillati</taxon>
        <taxon>Bacillota</taxon>
        <taxon>Negativicutes</taxon>
        <taxon>Selenomonadales</taxon>
        <taxon>Sporomusaceae</taxon>
        <taxon>Sporomusa</taxon>
    </lineage>
</organism>
<evidence type="ECO:0000313" key="3">
    <source>
        <dbReference type="Proteomes" id="UP000320776"/>
    </source>
</evidence>
<keyword evidence="3" id="KW-1185">Reference proteome</keyword>
<dbReference type="EMBL" id="CP036259">
    <property type="protein sequence ID" value="QDR81246.1"/>
    <property type="molecule type" value="Genomic_DNA"/>
</dbReference>
<dbReference type="SUPFAM" id="SSF50993">
    <property type="entry name" value="Peptidase/esterase 'gauge' domain"/>
    <property type="match status" value="1"/>
</dbReference>
<gene>
    <name evidence="2" type="primary">f1pep1</name>
    <name evidence="2" type="ORF">SPTER_26200</name>
</gene>
<dbReference type="PANTHER" id="PTHR42881:SF2">
    <property type="entry name" value="PROLYL ENDOPEPTIDASE"/>
    <property type="match status" value="1"/>
</dbReference>
<dbReference type="InterPro" id="IPR051167">
    <property type="entry name" value="Prolyl_oligopep/macrocyclase"/>
</dbReference>
<dbReference type="PANTHER" id="PTHR42881">
    <property type="entry name" value="PROLYL ENDOPEPTIDASE"/>
    <property type="match status" value="1"/>
</dbReference>
<dbReference type="GO" id="GO:0004252">
    <property type="term" value="F:serine-type endopeptidase activity"/>
    <property type="evidence" value="ECO:0007669"/>
    <property type="project" value="UniProtKB-EC"/>
</dbReference>
<dbReference type="EC" id="3.4.21.26" evidence="2"/>
<dbReference type="GO" id="GO:0070012">
    <property type="term" value="F:oligopeptidase activity"/>
    <property type="evidence" value="ECO:0007669"/>
    <property type="project" value="TreeGrafter"/>
</dbReference>
<reference evidence="2 3" key="1">
    <citation type="submission" date="2019-02" db="EMBL/GenBank/DDBJ databases">
        <title>Closed genome of Sporomusa termitida DSM 4440.</title>
        <authorList>
            <person name="Poehlein A."/>
            <person name="Daniel R."/>
        </authorList>
    </citation>
    <scope>NUCLEOTIDE SEQUENCE [LARGE SCALE GENOMIC DNA]</scope>
    <source>
        <strain evidence="2 3">DSM 4440</strain>
    </source>
</reference>
<keyword evidence="2" id="KW-0378">Hydrolase</keyword>
<sequence>MGRGSKCGHAILSRYLTRARVFRERLRALFDHERVTAPHKRGGRYFYTRNPGLNNQAALYVRDGAAGADHVLIDPNQWSEDGTTALAEWSASKDGSHVAYAIQEGGTDWRTIRVLDVNTGRILEDEVQWARFTQISWSKDGSGFFYSRYPEPDEGTAFEASLAGHAIYFHTLGTPQAQDRLIHATPAQSNLVHISSVTDDGRYLMIYSTPGSSTVALSVADLSTPDWAVRPLVENFDTEWGVIGNVGTKLFLMTTRDAEHRKIVTLDLADPAPVFTDLVGEQEVVLNDAALFGGRLLASYLVDAKAQVHRYKLDGTPDGVVELPGIGSAGGFLGNPEEPESFFVFTSFDAPSRFTATT</sequence>
<proteinExistence type="predicted"/>
<dbReference type="InterPro" id="IPR023302">
    <property type="entry name" value="Pept_S9A_N"/>
</dbReference>
<evidence type="ECO:0000313" key="2">
    <source>
        <dbReference type="EMBL" id="QDR81246.1"/>
    </source>
</evidence>
<dbReference type="Proteomes" id="UP000320776">
    <property type="component" value="Chromosome"/>
</dbReference>
<name>A0A517DVE6_9FIRM</name>
<dbReference type="Gene3D" id="2.130.10.120">
    <property type="entry name" value="Prolyl oligopeptidase, N-terminal domain"/>
    <property type="match status" value="1"/>
</dbReference>
<accession>A0A517DVE6</accession>
<dbReference type="Pfam" id="PF02897">
    <property type="entry name" value="Peptidase_S9_N"/>
    <property type="match status" value="1"/>
</dbReference>
<evidence type="ECO:0000259" key="1">
    <source>
        <dbReference type="Pfam" id="PF02897"/>
    </source>
</evidence>
<dbReference type="KEGG" id="sted:SPTER_26200"/>
<dbReference type="GO" id="GO:0005829">
    <property type="term" value="C:cytosol"/>
    <property type="evidence" value="ECO:0007669"/>
    <property type="project" value="TreeGrafter"/>
</dbReference>
<feature type="domain" description="Peptidase S9A N-terminal" evidence="1">
    <location>
        <begin position="22"/>
        <end position="353"/>
    </location>
</feature>
<dbReference type="RefSeq" id="WP_211367276.1">
    <property type="nucleotide sequence ID" value="NZ_CP036259.1"/>
</dbReference>
<dbReference type="AlphaFoldDB" id="A0A517DVE6"/>
<protein>
    <submittedName>
        <fullName evidence="2">Prolyl endopeptidase</fullName>
        <ecNumber evidence="2">3.4.21.26</ecNumber>
    </submittedName>
</protein>